<keyword evidence="8" id="KW-1185">Reference proteome</keyword>
<evidence type="ECO:0000256" key="4">
    <source>
        <dbReference type="ARBA" id="ARBA00022840"/>
    </source>
</evidence>
<dbReference type="GO" id="GO:0006367">
    <property type="term" value="P:transcription initiation at RNA polymerase II promoter"/>
    <property type="evidence" value="ECO:0007669"/>
    <property type="project" value="TreeGrafter"/>
</dbReference>
<proteinExistence type="predicted"/>
<dbReference type="GO" id="GO:0097550">
    <property type="term" value="C:transcription preinitiation complex"/>
    <property type="evidence" value="ECO:0007669"/>
    <property type="project" value="TreeGrafter"/>
</dbReference>
<keyword evidence="3" id="KW-0347">Helicase</keyword>
<comment type="caution">
    <text evidence="7">The sequence shown here is derived from an EMBL/GenBank/DDBJ whole genome shotgun (WGS) entry which is preliminary data.</text>
</comment>
<evidence type="ECO:0000256" key="2">
    <source>
        <dbReference type="ARBA" id="ARBA00022801"/>
    </source>
</evidence>
<evidence type="ECO:0000256" key="5">
    <source>
        <dbReference type="SAM" id="MobiDB-lite"/>
    </source>
</evidence>
<dbReference type="GO" id="GO:0000112">
    <property type="term" value="C:nucleotide-excision repair factor 3 complex"/>
    <property type="evidence" value="ECO:0007669"/>
    <property type="project" value="TreeGrafter"/>
</dbReference>
<dbReference type="GeneID" id="64593480"/>
<keyword evidence="2" id="KW-0378">Hydrolase</keyword>
<dbReference type="EMBL" id="JABBWE010000008">
    <property type="protein sequence ID" value="KAG1800876.1"/>
    <property type="molecule type" value="Genomic_DNA"/>
</dbReference>
<dbReference type="GO" id="GO:0043138">
    <property type="term" value="F:3'-5' DNA helicase activity"/>
    <property type="evidence" value="ECO:0007669"/>
    <property type="project" value="TreeGrafter"/>
</dbReference>
<keyword evidence="4" id="KW-0067">ATP-binding</keyword>
<dbReference type="GO" id="GO:0005675">
    <property type="term" value="C:transcription factor TFIIH holo complex"/>
    <property type="evidence" value="ECO:0007669"/>
    <property type="project" value="TreeGrafter"/>
</dbReference>
<sequence>MVSLYALPLVFLIALALDEIDEDDDNAHAFEIDDAKIDDVKKRWNELEYPMLEEYDFRNDTVNANLDIDLKPATVIRPYQETSLSKMFGNGVSRQIAVFTADQIERFARESGIVVSTYSMVANTHNSCRADGTVRHNPTHIIKMAPRSKYSAEQLAFMQTYREQFLQFFKDIPLDQPLTPEQSIIEAEAWNLRKQTIQDLHAIKRLLEKFRNDYSGSKAGRVANSANTGAINKMLGRILKKGSGKKTSRVLKPWEMYSKTHYTAKVKDGVMAEHSSQPVGKSSIHLIMQRTKKAFEEESEEVRAAVFAAVEAMKEKKCAEIEEVKEQSDTVSKDIYVSKIALILSQFFEELHEMTDWVFTVLMGGPDPAMGGALDISSFHVGTTKIGNRFSQTYPDFTKGVMVPYTQFVERVFPKAAVVARAQGSLPSTPSSSEPPRTTAMTPSRTNPETIGADTSPMFSWPSATALSAPQSDAPTAIIPDIPPVFSGLTPVPTLNTASQVPLFNHNFMFNPNDNHPAAVPEAPDHSMYDVNFFSNFPPNPVDTDEDMELMRPLLPMPPQSPNTMSASPSLLQFLQDPTLEPHLEQDLALRHSLSSPPRICYQFQNLDGMTTGHEDVSMGATRLPSSASVHAQTAPFPALPLVPSLSVSVPEQTAPLPALSPASVSVVPPQQTPLCLPTQAQQATALEGPSNIANPLEQPHRPSKRQKTKYAVTEGDGRLPPIENGPELEGGCGKRQWFQSKRAAAANNISQTQASRKGKSARHFWDVVGDSEVV</sequence>
<keyword evidence="6" id="KW-0732">Signal</keyword>
<dbReference type="OrthoDB" id="2689921at2759"/>
<feature type="region of interest" description="Disordered" evidence="5">
    <location>
        <begin position="744"/>
        <end position="763"/>
    </location>
</feature>
<dbReference type="PANTHER" id="PTHR11274:SF0">
    <property type="entry name" value="GENERAL TRANSCRIPTION AND DNA REPAIR FACTOR IIH HELICASE SUBUNIT XPB"/>
    <property type="match status" value="1"/>
</dbReference>
<evidence type="ECO:0000256" key="6">
    <source>
        <dbReference type="SAM" id="SignalP"/>
    </source>
</evidence>
<organism evidence="7 8">
    <name type="scientific">Suillus plorans</name>
    <dbReference type="NCBI Taxonomy" id="116603"/>
    <lineage>
        <taxon>Eukaryota</taxon>
        <taxon>Fungi</taxon>
        <taxon>Dikarya</taxon>
        <taxon>Basidiomycota</taxon>
        <taxon>Agaricomycotina</taxon>
        <taxon>Agaricomycetes</taxon>
        <taxon>Agaricomycetidae</taxon>
        <taxon>Boletales</taxon>
        <taxon>Suillineae</taxon>
        <taxon>Suillaceae</taxon>
        <taxon>Suillus</taxon>
    </lineage>
</organism>
<name>A0A9P7J3H5_9AGAM</name>
<evidence type="ECO:0000256" key="1">
    <source>
        <dbReference type="ARBA" id="ARBA00022741"/>
    </source>
</evidence>
<dbReference type="PANTHER" id="PTHR11274">
    <property type="entry name" value="RAD25/XP-B DNA REPAIR HELICASE"/>
    <property type="match status" value="1"/>
</dbReference>
<dbReference type="RefSeq" id="XP_041164618.1">
    <property type="nucleotide sequence ID" value="XM_041299716.1"/>
</dbReference>
<feature type="signal peptide" evidence="6">
    <location>
        <begin position="1"/>
        <end position="16"/>
    </location>
</feature>
<gene>
    <name evidence="7" type="ORF">HD556DRAFT_1304863</name>
</gene>
<reference evidence="7" key="1">
    <citation type="journal article" date="2020" name="New Phytol.">
        <title>Comparative genomics reveals dynamic genome evolution in host specialist ectomycorrhizal fungi.</title>
        <authorList>
            <person name="Lofgren L.A."/>
            <person name="Nguyen N.H."/>
            <person name="Vilgalys R."/>
            <person name="Ruytinx J."/>
            <person name="Liao H.L."/>
            <person name="Branco S."/>
            <person name="Kuo A."/>
            <person name="LaButti K."/>
            <person name="Lipzen A."/>
            <person name="Andreopoulos W."/>
            <person name="Pangilinan J."/>
            <person name="Riley R."/>
            <person name="Hundley H."/>
            <person name="Na H."/>
            <person name="Barry K."/>
            <person name="Grigoriev I.V."/>
            <person name="Stajich J.E."/>
            <person name="Kennedy P.G."/>
        </authorList>
    </citation>
    <scope>NUCLEOTIDE SEQUENCE</scope>
    <source>
        <strain evidence="7">S12</strain>
    </source>
</reference>
<evidence type="ECO:0000256" key="3">
    <source>
        <dbReference type="ARBA" id="ARBA00022806"/>
    </source>
</evidence>
<dbReference type="GO" id="GO:0016787">
    <property type="term" value="F:hydrolase activity"/>
    <property type="evidence" value="ECO:0007669"/>
    <property type="project" value="UniProtKB-KW"/>
</dbReference>
<dbReference type="InterPro" id="IPR050615">
    <property type="entry name" value="ATP-dep_DNA_Helicase"/>
</dbReference>
<protein>
    <submittedName>
        <fullName evidence="7">Uncharacterized protein</fullName>
    </submittedName>
</protein>
<feature type="compositionally biased region" description="Low complexity" evidence="5">
    <location>
        <begin position="427"/>
        <end position="439"/>
    </location>
</feature>
<feature type="region of interest" description="Disordered" evidence="5">
    <location>
        <begin position="692"/>
        <end position="731"/>
    </location>
</feature>
<keyword evidence="1" id="KW-0547">Nucleotide-binding</keyword>
<feature type="chain" id="PRO_5040141731" evidence="6">
    <location>
        <begin position="17"/>
        <end position="775"/>
    </location>
</feature>
<dbReference type="AlphaFoldDB" id="A0A9P7J3H5"/>
<evidence type="ECO:0000313" key="8">
    <source>
        <dbReference type="Proteomes" id="UP000719766"/>
    </source>
</evidence>
<dbReference type="Proteomes" id="UP000719766">
    <property type="component" value="Unassembled WGS sequence"/>
</dbReference>
<accession>A0A9P7J3H5</accession>
<evidence type="ECO:0000313" key="7">
    <source>
        <dbReference type="EMBL" id="KAG1800876.1"/>
    </source>
</evidence>
<dbReference type="GO" id="GO:0005524">
    <property type="term" value="F:ATP binding"/>
    <property type="evidence" value="ECO:0007669"/>
    <property type="project" value="UniProtKB-KW"/>
</dbReference>
<feature type="region of interest" description="Disordered" evidence="5">
    <location>
        <begin position="423"/>
        <end position="448"/>
    </location>
</feature>